<dbReference type="OrthoDB" id="65486at2"/>
<proteinExistence type="predicted"/>
<dbReference type="KEGG" id="csa:Csal_0816"/>
<gene>
    <name evidence="1" type="ordered locus">Csal_0816</name>
</gene>
<evidence type="ECO:0000313" key="1">
    <source>
        <dbReference type="EMBL" id="ABE58173.1"/>
    </source>
</evidence>
<dbReference type="Proteomes" id="UP000000239">
    <property type="component" value="Chromosome"/>
</dbReference>
<dbReference type="RefSeq" id="WP_011506119.1">
    <property type="nucleotide sequence ID" value="NC_007963.1"/>
</dbReference>
<organism evidence="1 2">
    <name type="scientific">Chromohalobacter israelensis (strain ATCC BAA-138 / DSM 3043 / CIP 106854 / NCIMB 13768 / 1H11)</name>
    <name type="common">Chromohalobacter salexigens</name>
    <dbReference type="NCBI Taxonomy" id="290398"/>
    <lineage>
        <taxon>Bacteria</taxon>
        <taxon>Pseudomonadati</taxon>
        <taxon>Pseudomonadota</taxon>
        <taxon>Gammaproteobacteria</taxon>
        <taxon>Oceanospirillales</taxon>
        <taxon>Halomonadaceae</taxon>
        <taxon>Chromohalobacter</taxon>
    </lineage>
</organism>
<protein>
    <recommendedName>
        <fullName evidence="3">Cytoplasmic protein</fullName>
    </recommendedName>
</protein>
<dbReference type="Pfam" id="PF14328">
    <property type="entry name" value="DUF4385"/>
    <property type="match status" value="1"/>
</dbReference>
<dbReference type="GeneID" id="95333562"/>
<dbReference type="AlphaFoldDB" id="Q1QZD5"/>
<evidence type="ECO:0008006" key="3">
    <source>
        <dbReference type="Google" id="ProtNLM"/>
    </source>
</evidence>
<accession>Q1QZD5</accession>
<dbReference type="InterPro" id="IPR025494">
    <property type="entry name" value="DUF4385"/>
</dbReference>
<dbReference type="STRING" id="290398.Csal_0816"/>
<dbReference type="eggNOG" id="ENOG50301DU">
    <property type="taxonomic scope" value="Bacteria"/>
</dbReference>
<reference evidence="1 2" key="1">
    <citation type="journal article" date="2011" name="Stand. Genomic Sci.">
        <title>Complete genome sequence of the halophilic and highly halotolerant Chromohalobacter salexigens type strain (1H11(T)).</title>
        <authorList>
            <person name="Copeland A."/>
            <person name="O'Connor K."/>
            <person name="Lucas S."/>
            <person name="Lapidus A."/>
            <person name="Berry K.W."/>
            <person name="Detter J.C."/>
            <person name="Del Rio T.G."/>
            <person name="Hammon N."/>
            <person name="Dalin E."/>
            <person name="Tice H."/>
            <person name="Pitluck S."/>
            <person name="Bruce D."/>
            <person name="Goodwin L."/>
            <person name="Han C."/>
            <person name="Tapia R."/>
            <person name="Saunders E."/>
            <person name="Schmutz J."/>
            <person name="Brettin T."/>
            <person name="Larimer F."/>
            <person name="Land M."/>
            <person name="Hauser L."/>
            <person name="Vargas C."/>
            <person name="Nieto J.J."/>
            <person name="Kyrpides N.C."/>
            <person name="Ivanova N."/>
            <person name="Goker M."/>
            <person name="Klenk H.P."/>
            <person name="Csonka L.N."/>
            <person name="Woyke T."/>
        </authorList>
    </citation>
    <scope>NUCLEOTIDE SEQUENCE [LARGE SCALE GENOMIC DNA]</scope>
    <source>
        <strain evidence="2">ATCC BAA-138 / DSM 3043 / CIP 106854 / NCIMB 13768 / 1H11</strain>
    </source>
</reference>
<sequence>MAYTDANGDVIDHRRHPECYRIGRGEQGVLNVEPYKSELLPHWRFKTPDVAQASADALLEKFAAYRADDDFVGMDMARKFLQMGYTRARRYANHRSGRKYASRDRSSLREIEPDAEKAEAAAIFHAAWTQVREDAAYQAAKARHQRRYRRRTRAAT</sequence>
<evidence type="ECO:0000313" key="2">
    <source>
        <dbReference type="Proteomes" id="UP000000239"/>
    </source>
</evidence>
<dbReference type="EMBL" id="CP000285">
    <property type="protein sequence ID" value="ABE58173.1"/>
    <property type="molecule type" value="Genomic_DNA"/>
</dbReference>
<name>Q1QZD5_CHRI1</name>
<keyword evidence="2" id="KW-1185">Reference proteome</keyword>
<dbReference type="HOGENOM" id="CLU_079668_2_1_6"/>